<proteinExistence type="predicted"/>
<feature type="transmembrane region" description="Helical" evidence="1">
    <location>
        <begin position="6"/>
        <end position="24"/>
    </location>
</feature>
<evidence type="ECO:0000256" key="1">
    <source>
        <dbReference type="SAM" id="Phobius"/>
    </source>
</evidence>
<accession>A0A2H0R4C6</accession>
<gene>
    <name evidence="2" type="ORF">COV31_01695</name>
</gene>
<comment type="caution">
    <text evidence="2">The sequence shown here is derived from an EMBL/GenBank/DDBJ whole genome shotgun (WGS) entry which is preliminary data.</text>
</comment>
<sequence>MDMRKTITTVLVIGIVCLIGIYLFELRFNQPQLQINEGWSSYNSGEFYVEYPPDWENVEAPEHLSGEVSFRSSETKAERNRYLENNEHGAVWTTFLDLYIYTKGSEDSPTPNILDDPNILLGEYKILDKIDVNSLSMYKVLSMGANYPSDTYAVENGSDYFIFLVFPQEDMPEATKQKILNSLRIL</sequence>
<dbReference type="EMBL" id="PCXO01000007">
    <property type="protein sequence ID" value="PIR41320.1"/>
    <property type="molecule type" value="Genomic_DNA"/>
</dbReference>
<keyword evidence="1" id="KW-0812">Transmembrane</keyword>
<organism evidence="2 3">
    <name type="scientific">Candidatus Yanofskybacteria bacterium CG10_big_fil_rev_8_21_14_0_10_46_23</name>
    <dbReference type="NCBI Taxonomy" id="1975098"/>
    <lineage>
        <taxon>Bacteria</taxon>
        <taxon>Candidatus Yanofskyibacteriota</taxon>
    </lineage>
</organism>
<keyword evidence="1" id="KW-1133">Transmembrane helix</keyword>
<name>A0A2H0R4C6_9BACT</name>
<dbReference type="AlphaFoldDB" id="A0A2H0R4C6"/>
<keyword evidence="1" id="KW-0472">Membrane</keyword>
<dbReference type="Proteomes" id="UP000230232">
    <property type="component" value="Unassembled WGS sequence"/>
</dbReference>
<evidence type="ECO:0000313" key="3">
    <source>
        <dbReference type="Proteomes" id="UP000230232"/>
    </source>
</evidence>
<evidence type="ECO:0000313" key="2">
    <source>
        <dbReference type="EMBL" id="PIR41320.1"/>
    </source>
</evidence>
<reference evidence="2 3" key="1">
    <citation type="submission" date="2017-09" db="EMBL/GenBank/DDBJ databases">
        <title>Depth-based differentiation of microbial function through sediment-hosted aquifers and enrichment of novel symbionts in the deep terrestrial subsurface.</title>
        <authorList>
            <person name="Probst A.J."/>
            <person name="Ladd B."/>
            <person name="Jarett J.K."/>
            <person name="Geller-Mcgrath D.E."/>
            <person name="Sieber C.M."/>
            <person name="Emerson J.B."/>
            <person name="Anantharaman K."/>
            <person name="Thomas B.C."/>
            <person name="Malmstrom R."/>
            <person name="Stieglmeier M."/>
            <person name="Klingl A."/>
            <person name="Woyke T."/>
            <person name="Ryan C.M."/>
            <person name="Banfield J.F."/>
        </authorList>
    </citation>
    <scope>NUCLEOTIDE SEQUENCE [LARGE SCALE GENOMIC DNA]</scope>
    <source>
        <strain evidence="2">CG10_big_fil_rev_8_21_14_0_10_46_23</strain>
    </source>
</reference>
<protein>
    <submittedName>
        <fullName evidence="2">Uncharacterized protein</fullName>
    </submittedName>
</protein>